<evidence type="ECO:0000256" key="2">
    <source>
        <dbReference type="ARBA" id="ARBA00012527"/>
    </source>
</evidence>
<dbReference type="InterPro" id="IPR029021">
    <property type="entry name" value="Prot-tyrosine_phosphatase-like"/>
</dbReference>
<dbReference type="InterPro" id="IPR004861">
    <property type="entry name" value="Siw14-like"/>
</dbReference>
<dbReference type="GO" id="GO:0005737">
    <property type="term" value="C:cytoplasm"/>
    <property type="evidence" value="ECO:0007669"/>
    <property type="project" value="UniProtKB-SubCell"/>
</dbReference>
<organism evidence="12 13">
    <name type="scientific">Aspergillus clavatus (strain ATCC 1007 / CBS 513.65 / DSM 816 / NCTC 3887 / NRRL 1 / QM 1276 / 107)</name>
    <dbReference type="NCBI Taxonomy" id="344612"/>
    <lineage>
        <taxon>Eukaryota</taxon>
        <taxon>Fungi</taxon>
        <taxon>Dikarya</taxon>
        <taxon>Ascomycota</taxon>
        <taxon>Pezizomycotina</taxon>
        <taxon>Eurotiomycetes</taxon>
        <taxon>Eurotiomycetidae</taxon>
        <taxon>Eurotiales</taxon>
        <taxon>Aspergillaceae</taxon>
        <taxon>Aspergillus</taxon>
        <taxon>Aspergillus subgen. Fumigati</taxon>
    </lineage>
</organism>
<keyword evidence="13" id="KW-1185">Reference proteome</keyword>
<dbReference type="FunFam" id="3.90.190.10:FF:000035">
    <property type="entry name" value="Tyrosine phosphatase, putative"/>
    <property type="match status" value="1"/>
</dbReference>
<feature type="region of interest" description="Disordered" evidence="10">
    <location>
        <begin position="1"/>
        <end position="35"/>
    </location>
</feature>
<dbReference type="GO" id="GO:0052840">
    <property type="term" value="F:inositol diphosphate tetrakisphosphate diphosphatase activity"/>
    <property type="evidence" value="ECO:0007669"/>
    <property type="project" value="TreeGrafter"/>
</dbReference>
<dbReference type="EC" id="3.6.1.52" evidence="2"/>
<dbReference type="PRINTS" id="PR01911">
    <property type="entry name" value="PFDSPHPHTASE"/>
</dbReference>
<dbReference type="OrthoDB" id="6375174at2759"/>
<comment type="subcellular location">
    <subcellularLocation>
        <location evidence="1">Cytoplasm</location>
    </subcellularLocation>
</comment>
<dbReference type="STRING" id="344612.A1CH10"/>
<evidence type="ECO:0000256" key="1">
    <source>
        <dbReference type="ARBA" id="ARBA00004496"/>
    </source>
</evidence>
<reference evidence="12 13" key="1">
    <citation type="journal article" date="2008" name="PLoS Genet.">
        <title>Genomic islands in the pathogenic filamentous fungus Aspergillus fumigatus.</title>
        <authorList>
            <person name="Fedorova N.D."/>
            <person name="Khaldi N."/>
            <person name="Joardar V.S."/>
            <person name="Maiti R."/>
            <person name="Amedeo P."/>
            <person name="Anderson M.J."/>
            <person name="Crabtree J."/>
            <person name="Silva J.C."/>
            <person name="Badger J.H."/>
            <person name="Albarraq A."/>
            <person name="Angiuoli S."/>
            <person name="Bussey H."/>
            <person name="Bowyer P."/>
            <person name="Cotty P.J."/>
            <person name="Dyer P.S."/>
            <person name="Egan A."/>
            <person name="Galens K."/>
            <person name="Fraser-Liggett C.M."/>
            <person name="Haas B.J."/>
            <person name="Inman J.M."/>
            <person name="Kent R."/>
            <person name="Lemieux S."/>
            <person name="Malavazi I."/>
            <person name="Orvis J."/>
            <person name="Roemer T."/>
            <person name="Ronning C.M."/>
            <person name="Sundaram J.P."/>
            <person name="Sutton G."/>
            <person name="Turner G."/>
            <person name="Venter J.C."/>
            <person name="White O.R."/>
            <person name="Whitty B.R."/>
            <person name="Youngman P."/>
            <person name="Wolfe K.H."/>
            <person name="Goldman G.H."/>
            <person name="Wortman J.R."/>
            <person name="Jiang B."/>
            <person name="Denning D.W."/>
            <person name="Nierman W.C."/>
        </authorList>
    </citation>
    <scope>NUCLEOTIDE SEQUENCE [LARGE SCALE GENOMIC DNA]</scope>
    <source>
        <strain evidence="13">ATCC 1007 / CBS 513.65 / DSM 816 / NCTC 3887 / NRRL 1</strain>
    </source>
</reference>
<dbReference type="PROSITE" id="PS00383">
    <property type="entry name" value="TYR_PHOSPHATASE_1"/>
    <property type="match status" value="1"/>
</dbReference>
<comment type="similarity">
    <text evidence="5">Belongs to the protein-tyrosine phosphatase family. Atypical dual-specificity phosphatase Siw14-like subfamily.</text>
</comment>
<dbReference type="PANTHER" id="PTHR31126">
    <property type="entry name" value="TYROSINE-PROTEIN PHOSPHATASE"/>
    <property type="match status" value="1"/>
</dbReference>
<dbReference type="PROSITE" id="PS50054">
    <property type="entry name" value="TYR_PHOSPHATASE_DUAL"/>
    <property type="match status" value="1"/>
</dbReference>
<dbReference type="InterPro" id="IPR020422">
    <property type="entry name" value="TYR_PHOSPHATASE_DUAL_dom"/>
</dbReference>
<feature type="compositionally biased region" description="Basic and acidic residues" evidence="10">
    <location>
        <begin position="17"/>
        <end position="29"/>
    </location>
</feature>
<gene>
    <name evidence="12" type="ORF">ACLA_046300</name>
</gene>
<accession>A1CH10</accession>
<dbReference type="GeneID" id="4704298"/>
<evidence type="ECO:0000256" key="10">
    <source>
        <dbReference type="SAM" id="MobiDB-lite"/>
    </source>
</evidence>
<dbReference type="eggNOG" id="KOG1572">
    <property type="taxonomic scope" value="Eukaryota"/>
</dbReference>
<dbReference type="EMBL" id="DS027054">
    <property type="protein sequence ID" value="EAW10165.1"/>
    <property type="molecule type" value="Genomic_DNA"/>
</dbReference>
<dbReference type="InterPro" id="IPR016130">
    <property type="entry name" value="Tyr_Pase_AS"/>
</dbReference>
<evidence type="ECO:0000259" key="11">
    <source>
        <dbReference type="PROSITE" id="PS50054"/>
    </source>
</evidence>
<evidence type="ECO:0000256" key="7">
    <source>
        <dbReference type="ARBA" id="ARBA00047562"/>
    </source>
</evidence>
<feature type="domain" description="Tyrosine-protein phosphatase" evidence="11">
    <location>
        <begin position="44"/>
        <end position="193"/>
    </location>
</feature>
<evidence type="ECO:0000256" key="8">
    <source>
        <dbReference type="ARBA" id="ARBA00047927"/>
    </source>
</evidence>
<dbReference type="SUPFAM" id="SSF52799">
    <property type="entry name" value="(Phosphotyrosine protein) phosphatases II"/>
    <property type="match status" value="1"/>
</dbReference>
<keyword evidence="3" id="KW-0963">Cytoplasm</keyword>
<dbReference type="KEGG" id="act:ACLA_046300"/>
<comment type="catalytic activity">
    <reaction evidence="6">
        <text>5-diphospho-1D-myo-inositol 1,2,3,4,6-pentakisphosphate + H2O = 1D-myo-inositol hexakisphosphate + phosphate + H(+)</text>
        <dbReference type="Rhea" id="RHEA:22384"/>
        <dbReference type="ChEBI" id="CHEBI:15377"/>
        <dbReference type="ChEBI" id="CHEBI:15378"/>
        <dbReference type="ChEBI" id="CHEBI:43474"/>
        <dbReference type="ChEBI" id="CHEBI:58130"/>
        <dbReference type="ChEBI" id="CHEBI:58628"/>
        <dbReference type="EC" id="3.6.1.52"/>
    </reaction>
    <physiologicalReaction direction="left-to-right" evidence="6">
        <dbReference type="Rhea" id="RHEA:22385"/>
    </physiologicalReaction>
</comment>
<protein>
    <recommendedName>
        <fullName evidence="2">diphosphoinositol-polyphosphate diphosphatase</fullName>
        <ecNumber evidence="2">3.6.1.52</ecNumber>
    </recommendedName>
</protein>
<evidence type="ECO:0000256" key="4">
    <source>
        <dbReference type="ARBA" id="ARBA00022801"/>
    </source>
</evidence>
<dbReference type="Gene3D" id="3.90.190.10">
    <property type="entry name" value="Protein tyrosine phosphatase superfamily"/>
    <property type="match status" value="1"/>
</dbReference>
<dbReference type="OMA" id="EYPEQNM"/>
<dbReference type="PANTHER" id="PTHR31126:SF48">
    <property type="entry name" value="INOSITOL PHOSPHATASE SIW14"/>
    <property type="match status" value="1"/>
</dbReference>
<dbReference type="AlphaFoldDB" id="A1CH10"/>
<dbReference type="Pfam" id="PF03162">
    <property type="entry name" value="Y_phosphatase2"/>
    <property type="match status" value="1"/>
</dbReference>
<dbReference type="GO" id="GO:0016791">
    <property type="term" value="F:phosphatase activity"/>
    <property type="evidence" value="ECO:0007669"/>
    <property type="project" value="InterPro"/>
</dbReference>
<evidence type="ECO:0000313" key="13">
    <source>
        <dbReference type="Proteomes" id="UP000006701"/>
    </source>
</evidence>
<keyword evidence="4" id="KW-0378">Hydrolase</keyword>
<dbReference type="VEuPathDB" id="FungiDB:ACLA_046300"/>
<dbReference type="InterPro" id="IPR020428">
    <property type="entry name" value="PFA-DSPs"/>
</dbReference>
<dbReference type="HOGENOM" id="CLU_047845_5_0_1"/>
<name>A1CH10_ASPCL</name>
<dbReference type="Proteomes" id="UP000006701">
    <property type="component" value="Unassembled WGS sequence"/>
</dbReference>
<comment type="catalytic activity">
    <reaction evidence="9">
        <text>6-diphospho-1D-myo-inositol pentakisphosphate + H2O = 1D-myo-inositol hexakisphosphate + phosphate + H(+)</text>
        <dbReference type="Rhea" id="RHEA:79703"/>
        <dbReference type="ChEBI" id="CHEBI:15377"/>
        <dbReference type="ChEBI" id="CHEBI:15378"/>
        <dbReference type="ChEBI" id="CHEBI:43474"/>
        <dbReference type="ChEBI" id="CHEBI:58130"/>
        <dbReference type="ChEBI" id="CHEBI:230534"/>
        <dbReference type="EC" id="3.6.1.52"/>
    </reaction>
    <physiologicalReaction direction="left-to-right" evidence="9">
        <dbReference type="Rhea" id="RHEA:79704"/>
    </physiologicalReaction>
</comment>
<dbReference type="RefSeq" id="XP_001271591.1">
    <property type="nucleotide sequence ID" value="XM_001271590.1"/>
</dbReference>
<evidence type="ECO:0000313" key="12">
    <source>
        <dbReference type="EMBL" id="EAW10165.1"/>
    </source>
</evidence>
<evidence type="ECO:0000256" key="6">
    <source>
        <dbReference type="ARBA" id="ARBA00047342"/>
    </source>
</evidence>
<evidence type="ECO:0000256" key="5">
    <source>
        <dbReference type="ARBA" id="ARBA00044949"/>
    </source>
</evidence>
<dbReference type="CDD" id="cd18538">
    <property type="entry name" value="PFA-DSP_unk"/>
    <property type="match status" value="1"/>
</dbReference>
<comment type="catalytic activity">
    <reaction evidence="7">
        <text>3,5-bis(diphospho)-1D-myo-inositol 1,2,4,6-tetrakisphosphate + H2O = 3-diphospho-1D-myo-inositol 1,2,4,5,6-pentakisphosphate + phosphate + 2 H(+)</text>
        <dbReference type="Rhea" id="RHEA:56312"/>
        <dbReference type="ChEBI" id="CHEBI:15377"/>
        <dbReference type="ChEBI" id="CHEBI:15378"/>
        <dbReference type="ChEBI" id="CHEBI:43474"/>
        <dbReference type="ChEBI" id="CHEBI:140372"/>
        <dbReference type="ChEBI" id="CHEBI:140374"/>
        <dbReference type="EC" id="3.6.1.52"/>
    </reaction>
    <physiologicalReaction direction="left-to-right" evidence="7">
        <dbReference type="Rhea" id="RHEA:56313"/>
    </physiologicalReaction>
</comment>
<evidence type="ECO:0000256" key="3">
    <source>
        <dbReference type="ARBA" id="ARBA00022490"/>
    </source>
</evidence>
<proteinExistence type="inferred from homology"/>
<comment type="catalytic activity">
    <reaction evidence="8">
        <text>1,5-bis(diphospho)-1D-myo-inositol 2,3,4,6-tetrakisphosphate + H2O = 1-diphospho-1D-myo-inositol 2,3,4,5,6-pentakisphosphate + phosphate + 2 H(+)</text>
        <dbReference type="Rhea" id="RHEA:79699"/>
        <dbReference type="ChEBI" id="CHEBI:15377"/>
        <dbReference type="ChEBI" id="CHEBI:15378"/>
        <dbReference type="ChEBI" id="CHEBI:43474"/>
        <dbReference type="ChEBI" id="CHEBI:74946"/>
        <dbReference type="ChEBI" id="CHEBI:77983"/>
        <dbReference type="EC" id="3.6.1.52"/>
    </reaction>
    <physiologicalReaction direction="left-to-right" evidence="8">
        <dbReference type="Rhea" id="RHEA:79700"/>
    </physiologicalReaction>
</comment>
<evidence type="ECO:0000256" key="9">
    <source>
        <dbReference type="ARBA" id="ARBA00048424"/>
    </source>
</evidence>
<feature type="region of interest" description="Disordered" evidence="10">
    <location>
        <begin position="203"/>
        <end position="233"/>
    </location>
</feature>
<sequence length="233" mass="26591">MAMPLTEKASNGSLKGRGGERTHLRDKSATETTDDLDAETLPLNFGEVVQGIYRSSFPQPWHLPALKKLNLKMIVTFVEGEYTRDHQVFLKENGIEHRRILVQANKDPAVRTPDHIVNYILEILLNKANHPMLVHCNKGRHRTGCIIGCFRKLQGWDMAAIIEEYLNFSWPKSRSLDEIFITLFDETRLRPLALSVDAPSWPAGMRPGPLREDSGQDENIPKRRIHSSVNEFK</sequence>